<dbReference type="PANTHER" id="PTHR30388">
    <property type="entry name" value="ALDEHYDE OXIDOREDUCTASE MOLYBDENUM COFACTOR ASSEMBLY PROTEIN"/>
    <property type="match status" value="1"/>
</dbReference>
<organism evidence="2 3">
    <name type="scientific">Dictyobacter alpinus</name>
    <dbReference type="NCBI Taxonomy" id="2014873"/>
    <lineage>
        <taxon>Bacteria</taxon>
        <taxon>Bacillati</taxon>
        <taxon>Chloroflexota</taxon>
        <taxon>Ktedonobacteria</taxon>
        <taxon>Ktedonobacterales</taxon>
        <taxon>Dictyobacteraceae</taxon>
        <taxon>Dictyobacter</taxon>
    </lineage>
</organism>
<keyword evidence="3" id="KW-1185">Reference proteome</keyword>
<dbReference type="AlphaFoldDB" id="A0A402B069"/>
<proteinExistence type="predicted"/>
<reference evidence="3" key="1">
    <citation type="submission" date="2018-12" db="EMBL/GenBank/DDBJ databases">
        <title>Tengunoibacter tsumagoiensis gen. nov., sp. nov., Dictyobacter kobayashii sp. nov., D. alpinus sp. nov., and D. joshuensis sp. nov. and description of Dictyobacteraceae fam. nov. within the order Ktedonobacterales isolated from Tengu-no-mugimeshi.</title>
        <authorList>
            <person name="Wang C.M."/>
            <person name="Zheng Y."/>
            <person name="Sakai Y."/>
            <person name="Toyoda A."/>
            <person name="Minakuchi Y."/>
            <person name="Abe K."/>
            <person name="Yokota A."/>
            <person name="Yabe S."/>
        </authorList>
    </citation>
    <scope>NUCLEOTIDE SEQUENCE [LARGE SCALE GENOMIC DNA]</scope>
    <source>
        <strain evidence="3">Uno16</strain>
    </source>
</reference>
<name>A0A402B069_9CHLR</name>
<comment type="caution">
    <text evidence="2">The sequence shown here is derived from an EMBL/GenBank/DDBJ whole genome shotgun (WGS) entry which is preliminary data.</text>
</comment>
<dbReference type="Proteomes" id="UP000287171">
    <property type="component" value="Unassembled WGS sequence"/>
</dbReference>
<dbReference type="EMBL" id="BIFT01000001">
    <property type="protein sequence ID" value="GCE24749.1"/>
    <property type="molecule type" value="Genomic_DNA"/>
</dbReference>
<dbReference type="InterPro" id="IPR052698">
    <property type="entry name" value="MoCofactor_Util/Proc"/>
</dbReference>
<evidence type="ECO:0000313" key="3">
    <source>
        <dbReference type="Proteomes" id="UP000287171"/>
    </source>
</evidence>
<dbReference type="InterPro" id="IPR003777">
    <property type="entry name" value="XdhC_CoxI"/>
</dbReference>
<sequence>MRDVLPDIEKWRSQGEQVAIATVVSMAGSAPRLPGAKLAVSEKGELTGSVSGGCVEPAVVHAAMEVIKNGKPQLLEFGISEADNIEKIGLACGGTIQVFVERLDW</sequence>
<dbReference type="OrthoDB" id="2889025at2"/>
<dbReference type="PANTHER" id="PTHR30388:SF4">
    <property type="entry name" value="MOLYBDENUM COFACTOR INSERTION CHAPERONE PAOD"/>
    <property type="match status" value="1"/>
</dbReference>
<gene>
    <name evidence="2" type="ORF">KDA_02330</name>
</gene>
<evidence type="ECO:0000313" key="2">
    <source>
        <dbReference type="EMBL" id="GCE24749.1"/>
    </source>
</evidence>
<dbReference type="RefSeq" id="WP_126625423.1">
    <property type="nucleotide sequence ID" value="NZ_BIFT01000001.1"/>
</dbReference>
<dbReference type="Pfam" id="PF02625">
    <property type="entry name" value="XdhC_CoxI"/>
    <property type="match status" value="1"/>
</dbReference>
<feature type="domain" description="XdhC- CoxI" evidence="1">
    <location>
        <begin position="11"/>
        <end position="78"/>
    </location>
</feature>
<evidence type="ECO:0000259" key="1">
    <source>
        <dbReference type="Pfam" id="PF02625"/>
    </source>
</evidence>
<protein>
    <recommendedName>
        <fullName evidence="1">XdhC- CoxI domain-containing protein</fullName>
    </recommendedName>
</protein>
<accession>A0A402B069</accession>